<evidence type="ECO:0000256" key="1">
    <source>
        <dbReference type="ARBA" id="ARBA00004127"/>
    </source>
</evidence>
<feature type="domain" description="EamA" evidence="7">
    <location>
        <begin position="5"/>
        <end position="136"/>
    </location>
</feature>
<evidence type="ECO:0000256" key="2">
    <source>
        <dbReference type="ARBA" id="ARBA00007362"/>
    </source>
</evidence>
<dbReference type="Proteomes" id="UP001338137">
    <property type="component" value="Unassembled WGS sequence"/>
</dbReference>
<dbReference type="InterPro" id="IPR037185">
    <property type="entry name" value="EmrE-like"/>
</dbReference>
<keyword evidence="3 6" id="KW-0812">Transmembrane</keyword>
<gene>
    <name evidence="8" type="ORF">P4I72_23660</name>
</gene>
<feature type="transmembrane region" description="Helical" evidence="6">
    <location>
        <begin position="30"/>
        <end position="52"/>
    </location>
</feature>
<organism evidence="8 9">
    <name type="scientific">Paenibacillus alba</name>
    <dbReference type="NCBI Taxonomy" id="1197127"/>
    <lineage>
        <taxon>Bacteria</taxon>
        <taxon>Bacillati</taxon>
        <taxon>Bacillota</taxon>
        <taxon>Bacilli</taxon>
        <taxon>Bacillales</taxon>
        <taxon>Paenibacillaceae</taxon>
        <taxon>Paenibacillus</taxon>
    </lineage>
</organism>
<dbReference type="PANTHER" id="PTHR32322">
    <property type="entry name" value="INNER MEMBRANE TRANSPORTER"/>
    <property type="match status" value="1"/>
</dbReference>
<dbReference type="InterPro" id="IPR050638">
    <property type="entry name" value="AA-Vitamin_Transporters"/>
</dbReference>
<dbReference type="InterPro" id="IPR000620">
    <property type="entry name" value="EamA_dom"/>
</dbReference>
<evidence type="ECO:0000256" key="5">
    <source>
        <dbReference type="ARBA" id="ARBA00023136"/>
    </source>
</evidence>
<name>A0ABU6G7J2_9BACL</name>
<protein>
    <submittedName>
        <fullName evidence="8">DMT family transporter</fullName>
    </submittedName>
</protein>
<feature type="transmembrane region" description="Helical" evidence="6">
    <location>
        <begin position="144"/>
        <end position="163"/>
    </location>
</feature>
<proteinExistence type="inferred from homology"/>
<keyword evidence="5 6" id="KW-0472">Membrane</keyword>
<feature type="transmembrane region" description="Helical" evidence="6">
    <location>
        <begin position="175"/>
        <end position="194"/>
    </location>
</feature>
<dbReference type="SUPFAM" id="SSF103481">
    <property type="entry name" value="Multidrug resistance efflux transporter EmrE"/>
    <property type="match status" value="2"/>
</dbReference>
<feature type="transmembrane region" description="Helical" evidence="6">
    <location>
        <begin position="261"/>
        <end position="279"/>
    </location>
</feature>
<evidence type="ECO:0000313" key="9">
    <source>
        <dbReference type="Proteomes" id="UP001338137"/>
    </source>
</evidence>
<comment type="caution">
    <text evidence="8">The sequence shown here is derived from an EMBL/GenBank/DDBJ whole genome shotgun (WGS) entry which is preliminary data.</text>
</comment>
<comment type="similarity">
    <text evidence="2">Belongs to the EamA transporter family.</text>
</comment>
<sequence length="296" mass="31995">MNKFKYICLILVTTFVMGVAFPVGKIGMLYATPFFLMGIRFVLAGGLLALLVAKKPRPRGGRQWLKSAVIGLSQSAGVMGCAYYSMHWITSSESSIITCTNPLIVIILGTILTGAKYRGRQWLGVAVGFVGVAMTFGLQMNFQIGTLIGFAGAVCFAAATLLIKRWGAEFDMTVLAAYQMLAGGIVLLLLSAFTEHAYFRFTGASVLVVLWLVILGSIVQFSLWFYLLRNGDPAKTSAFLFLVPLFGVLSSWLLLGEQIAWYVSAGGAFICLGIFLVNWEGSSREAANLAKHPSGV</sequence>
<reference evidence="8 9" key="1">
    <citation type="submission" date="2023-03" db="EMBL/GenBank/DDBJ databases">
        <title>Bacillus Genome Sequencing.</title>
        <authorList>
            <person name="Dunlap C."/>
        </authorList>
    </citation>
    <scope>NUCLEOTIDE SEQUENCE [LARGE SCALE GENOMIC DNA]</scope>
    <source>
        <strain evidence="8 9">BD-533</strain>
    </source>
</reference>
<keyword evidence="9" id="KW-1185">Reference proteome</keyword>
<feature type="transmembrane region" description="Helical" evidence="6">
    <location>
        <begin position="122"/>
        <end position="138"/>
    </location>
</feature>
<feature type="transmembrane region" description="Helical" evidence="6">
    <location>
        <begin position="95"/>
        <end position="115"/>
    </location>
</feature>
<accession>A0ABU6G7J2</accession>
<dbReference type="Pfam" id="PF00892">
    <property type="entry name" value="EamA"/>
    <property type="match status" value="2"/>
</dbReference>
<evidence type="ECO:0000256" key="3">
    <source>
        <dbReference type="ARBA" id="ARBA00022692"/>
    </source>
</evidence>
<keyword evidence="4 6" id="KW-1133">Transmembrane helix</keyword>
<dbReference type="PANTHER" id="PTHR32322:SF2">
    <property type="entry name" value="EAMA DOMAIN-CONTAINING PROTEIN"/>
    <property type="match status" value="1"/>
</dbReference>
<feature type="transmembrane region" description="Helical" evidence="6">
    <location>
        <begin position="206"/>
        <end position="226"/>
    </location>
</feature>
<dbReference type="EMBL" id="JARLKY010000062">
    <property type="protein sequence ID" value="MEC0230134.1"/>
    <property type="molecule type" value="Genomic_DNA"/>
</dbReference>
<comment type="subcellular location">
    <subcellularLocation>
        <location evidence="1">Endomembrane system</location>
        <topology evidence="1">Multi-pass membrane protein</topology>
    </subcellularLocation>
</comment>
<dbReference type="RefSeq" id="WP_326074202.1">
    <property type="nucleotide sequence ID" value="NZ_JARLKY010000062.1"/>
</dbReference>
<evidence type="ECO:0000256" key="6">
    <source>
        <dbReference type="SAM" id="Phobius"/>
    </source>
</evidence>
<evidence type="ECO:0000259" key="7">
    <source>
        <dbReference type="Pfam" id="PF00892"/>
    </source>
</evidence>
<evidence type="ECO:0000256" key="4">
    <source>
        <dbReference type="ARBA" id="ARBA00022989"/>
    </source>
</evidence>
<feature type="transmembrane region" description="Helical" evidence="6">
    <location>
        <begin position="64"/>
        <end position="89"/>
    </location>
</feature>
<feature type="domain" description="EamA" evidence="7">
    <location>
        <begin position="144"/>
        <end position="278"/>
    </location>
</feature>
<evidence type="ECO:0000313" key="8">
    <source>
        <dbReference type="EMBL" id="MEC0230134.1"/>
    </source>
</evidence>
<feature type="transmembrane region" description="Helical" evidence="6">
    <location>
        <begin position="238"/>
        <end position="255"/>
    </location>
</feature>